<evidence type="ECO:0000256" key="3">
    <source>
        <dbReference type="ARBA" id="ARBA00022481"/>
    </source>
</evidence>
<evidence type="ECO:0000256" key="7">
    <source>
        <dbReference type="ARBA" id="ARBA00023002"/>
    </source>
</evidence>
<accession>A0A8I5ZLX4</accession>
<dbReference type="EC" id="1.8.98.2" evidence="2"/>
<evidence type="ECO:0000313" key="14">
    <source>
        <dbReference type="Ensembl" id="ENSRNOP00000079019.1"/>
    </source>
</evidence>
<evidence type="ECO:0000256" key="9">
    <source>
        <dbReference type="ARBA" id="ARBA00047514"/>
    </source>
</evidence>
<dbReference type="FunFam" id="3.90.1530.10:FF:000001">
    <property type="entry name" value="Sulfiredoxin"/>
    <property type="match status" value="1"/>
</dbReference>
<keyword evidence="8" id="KW-1015">Disulfide bond</keyword>
<reference evidence="14" key="3">
    <citation type="submission" date="2025-09" db="UniProtKB">
        <authorList>
            <consortium name="Ensembl"/>
        </authorList>
    </citation>
    <scope>IDENTIFICATION</scope>
    <source>
        <strain evidence="14">Brown Norway</strain>
    </source>
</reference>
<dbReference type="InterPro" id="IPR036086">
    <property type="entry name" value="ParB/Sulfiredoxin_sf"/>
</dbReference>
<feature type="compositionally biased region" description="Low complexity" evidence="12">
    <location>
        <begin position="1"/>
        <end position="17"/>
    </location>
</feature>
<dbReference type="SUPFAM" id="SSF110849">
    <property type="entry name" value="ParB/Sulfiredoxin"/>
    <property type="match status" value="1"/>
</dbReference>
<dbReference type="Gene3D" id="3.90.1530.10">
    <property type="entry name" value="Conserved hypothetical protein from pyrococcus furiosus pfu- 392566-001, ParB domain"/>
    <property type="match status" value="1"/>
</dbReference>
<dbReference type="GeneTree" id="ENSGT00390000007832"/>
<dbReference type="PANTHER" id="PTHR21348:SF2">
    <property type="entry name" value="SULFIREDOXIN-1"/>
    <property type="match status" value="1"/>
</dbReference>
<evidence type="ECO:0000256" key="11">
    <source>
        <dbReference type="ARBA" id="ARBA00068541"/>
    </source>
</evidence>
<evidence type="ECO:0000259" key="13">
    <source>
        <dbReference type="Pfam" id="PF02195"/>
    </source>
</evidence>
<dbReference type="GO" id="GO:0032542">
    <property type="term" value="F:sulfiredoxin activity"/>
    <property type="evidence" value="ECO:0007669"/>
    <property type="project" value="UniProtKB-EC"/>
</dbReference>
<dbReference type="Proteomes" id="UP000002494">
    <property type="component" value="Chromosome 3"/>
</dbReference>
<dbReference type="Pfam" id="PF02195">
    <property type="entry name" value="ParB_N"/>
    <property type="match status" value="1"/>
</dbReference>
<gene>
    <name evidence="14 16" type="primary">Srxn1</name>
</gene>
<evidence type="ECO:0000256" key="10">
    <source>
        <dbReference type="ARBA" id="ARBA00059800"/>
    </source>
</evidence>
<comment type="function">
    <text evidence="10">Contributes to oxidative stress resistance by reducing cysteine-sulfinic acid formed under exposure to oxidants in the peroxiredoxins PRDX1, PRDX2, PRDX3 and PRDX4. Does not act on PRDX5 or PRDX6. May catalyze the reduction in a multi-step process by acting both as a specific phosphotransferase and a thioltransferase.</text>
</comment>
<evidence type="ECO:0000256" key="8">
    <source>
        <dbReference type="ARBA" id="ARBA00023157"/>
    </source>
</evidence>
<organism evidence="14 15">
    <name type="scientific">Rattus norvegicus</name>
    <name type="common">Rat</name>
    <dbReference type="NCBI Taxonomy" id="10116"/>
    <lineage>
        <taxon>Eukaryota</taxon>
        <taxon>Metazoa</taxon>
        <taxon>Chordata</taxon>
        <taxon>Craniata</taxon>
        <taxon>Vertebrata</taxon>
        <taxon>Euteleostomi</taxon>
        <taxon>Mammalia</taxon>
        <taxon>Eutheria</taxon>
        <taxon>Euarchontoglires</taxon>
        <taxon>Glires</taxon>
        <taxon>Rodentia</taxon>
        <taxon>Myomorpha</taxon>
        <taxon>Muroidea</taxon>
        <taxon>Muridae</taxon>
        <taxon>Murinae</taxon>
        <taxon>Rattus</taxon>
    </lineage>
</organism>
<dbReference type="AGR" id="RGD:1307332"/>
<evidence type="ECO:0007829" key="17">
    <source>
        <dbReference type="PeptideAtlas" id="A0A8I5ZLX4"/>
    </source>
</evidence>
<dbReference type="InterPro" id="IPR003115">
    <property type="entry name" value="ParB_N"/>
</dbReference>
<evidence type="ECO:0000256" key="12">
    <source>
        <dbReference type="SAM" id="MobiDB-lite"/>
    </source>
</evidence>
<dbReference type="RGD" id="1307332">
    <property type="gene designation" value="Srxn1"/>
</dbReference>
<keyword evidence="17" id="KW-1267">Proteomics identification</keyword>
<evidence type="ECO:0000256" key="6">
    <source>
        <dbReference type="ARBA" id="ARBA00022862"/>
    </source>
</evidence>
<sequence>MGLRAGGALRRASAGPGAPDGQGPSGAQGGSIHSGCIDTVHNVPIAVLIRPLPSVLDPVKVQSLVDTILEDPDSVPPIDVLWIKGAQGGDYYYSFGGCHRYAAYQQLQRETIPAKLSFLGLFSKWDLMLFTRTPGSRCNGHLNLADENPRLIQDVSSVQSEPGGLSFSSLIDTRLSQSSVFPQAFSKAVSKVSDPRLVSEMARRMRKSAAEPDSLSSILGTYVEEGEN</sequence>
<proteinExistence type="evidence at protein level"/>
<dbReference type="GO" id="GO:0005524">
    <property type="term" value="F:ATP binding"/>
    <property type="evidence" value="ECO:0007669"/>
    <property type="project" value="UniProtKB-KW"/>
</dbReference>
<name>A0A8I5ZLX4_RAT</name>
<comment type="catalytic activity">
    <reaction evidence="9">
        <text>S-hydroxy-S-oxy-L-cysteinyl-[peroxiredoxin] + [protein]-dithiol + ATP = S-hydroxy-L-cysteinyl-[peroxiredoxin] + [protein]-disulfide + ADP + phosphate</text>
        <dbReference type="Rhea" id="RHEA:17545"/>
        <dbReference type="Rhea" id="RHEA-COMP:10593"/>
        <dbReference type="Rhea" id="RHEA-COMP:10594"/>
        <dbReference type="Rhea" id="RHEA-COMP:13681"/>
        <dbReference type="Rhea" id="RHEA-COMP:17976"/>
        <dbReference type="ChEBI" id="CHEBI:29950"/>
        <dbReference type="ChEBI" id="CHEBI:30616"/>
        <dbReference type="ChEBI" id="CHEBI:43474"/>
        <dbReference type="ChEBI" id="CHEBI:50058"/>
        <dbReference type="ChEBI" id="CHEBI:61973"/>
        <dbReference type="ChEBI" id="CHEBI:61974"/>
        <dbReference type="ChEBI" id="CHEBI:456216"/>
        <dbReference type="EC" id="1.8.98.2"/>
    </reaction>
</comment>
<reference evidence="14" key="2">
    <citation type="submission" date="2025-08" db="UniProtKB">
        <authorList>
            <consortium name="Ensembl"/>
        </authorList>
    </citation>
    <scope>IDENTIFICATION</scope>
    <source>
        <strain evidence="14">Brown Norway</strain>
    </source>
</reference>
<keyword evidence="6" id="KW-0049">Antioxidant</keyword>
<reference evidence="14" key="1">
    <citation type="submission" date="2024-01" db="EMBL/GenBank/DDBJ databases">
        <title>GRCr8: a new rat reference genome assembly contstructed from accurate long reads and long range scaffolding.</title>
        <authorList>
            <person name="Doris P.A."/>
            <person name="Kalbfleisch T."/>
            <person name="Li K."/>
            <person name="Howe K."/>
            <person name="Wood J."/>
        </authorList>
    </citation>
    <scope>NUCLEOTIDE SEQUENCE [LARGE SCALE GENOMIC DNA]</scope>
    <source>
        <strain evidence="14">Brown Norway</strain>
    </source>
</reference>
<keyword evidence="7" id="KW-0560">Oxidoreductase</keyword>
<comment type="similarity">
    <text evidence="1">Belongs to the sulfiredoxin family.</text>
</comment>
<keyword evidence="3" id="KW-0488">Methylation</keyword>
<evidence type="ECO:0000256" key="4">
    <source>
        <dbReference type="ARBA" id="ARBA00022741"/>
    </source>
</evidence>
<dbReference type="CDD" id="cd16395">
    <property type="entry name" value="Srx"/>
    <property type="match status" value="1"/>
</dbReference>
<evidence type="ECO:0000256" key="5">
    <source>
        <dbReference type="ARBA" id="ARBA00022840"/>
    </source>
</evidence>
<keyword evidence="5" id="KW-0067">ATP-binding</keyword>
<keyword evidence="15" id="KW-1185">Reference proteome</keyword>
<feature type="region of interest" description="Disordered" evidence="12">
    <location>
        <begin position="1"/>
        <end position="31"/>
    </location>
</feature>
<evidence type="ECO:0000313" key="15">
    <source>
        <dbReference type="Proteomes" id="UP000002494"/>
    </source>
</evidence>
<feature type="domain" description="ParB-like N-terminal" evidence="13">
    <location>
        <begin position="39"/>
        <end position="116"/>
    </location>
</feature>
<dbReference type="AlphaFoldDB" id="A0A8I5ZLX4"/>
<evidence type="ECO:0000313" key="16">
    <source>
        <dbReference type="RGD" id="1307332"/>
    </source>
</evidence>
<dbReference type="InterPro" id="IPR016692">
    <property type="entry name" value="Sulfiredoxin"/>
</dbReference>
<dbReference type="Ensembl" id="ENSRNOT00000115549.2">
    <property type="protein sequence ID" value="ENSRNOP00000079019.1"/>
    <property type="gene ID" value="ENSRNOG00000031167.6"/>
</dbReference>
<protein>
    <recommendedName>
        <fullName evidence="11">Sulfiredoxin-1</fullName>
        <ecNumber evidence="2">1.8.98.2</ecNumber>
    </recommendedName>
</protein>
<evidence type="ECO:0000256" key="2">
    <source>
        <dbReference type="ARBA" id="ARBA00013055"/>
    </source>
</evidence>
<keyword evidence="4" id="KW-0547">Nucleotide-binding</keyword>
<feature type="compositionally biased region" description="Gly residues" evidence="12">
    <location>
        <begin position="18"/>
        <end position="29"/>
    </location>
</feature>
<dbReference type="PANTHER" id="PTHR21348">
    <property type="match status" value="1"/>
</dbReference>
<evidence type="ECO:0000256" key="1">
    <source>
        <dbReference type="ARBA" id="ARBA00009609"/>
    </source>
</evidence>